<dbReference type="AlphaFoldDB" id="A0A2M9YLQ6"/>
<dbReference type="EMBL" id="NPDU01000003">
    <property type="protein sequence ID" value="PJZ63654.1"/>
    <property type="molecule type" value="Genomic_DNA"/>
</dbReference>
<evidence type="ECO:0000313" key="5">
    <source>
        <dbReference type="Proteomes" id="UP000232188"/>
    </source>
</evidence>
<reference evidence="4 5" key="1">
    <citation type="submission" date="2017-07" db="EMBL/GenBank/DDBJ databases">
        <title>Leptospira spp. isolated from tropical soils.</title>
        <authorList>
            <person name="Thibeaux R."/>
            <person name="Iraola G."/>
            <person name="Ferres I."/>
            <person name="Bierque E."/>
            <person name="Girault D."/>
            <person name="Soupe-Gilbert M.-E."/>
            <person name="Picardeau M."/>
            <person name="Goarant C."/>
        </authorList>
    </citation>
    <scope>NUCLEOTIDE SEQUENCE [LARGE SCALE GENOMIC DNA]</scope>
    <source>
        <strain evidence="2 5">FH2-B-C1</strain>
        <strain evidence="3 4">FH2-B-D1</strain>
    </source>
</reference>
<dbReference type="Proteomes" id="UP000232149">
    <property type="component" value="Unassembled WGS sequence"/>
</dbReference>
<sequence length="69" mass="8446">MLRIYFRERRELFCFEENKTEKARTKEGISAAIAIAFEKENSKEYKKEIREIEEIRKEILKTSEKKIQF</sequence>
<proteinExistence type="predicted"/>
<dbReference type="EMBL" id="NPDV01000013">
    <property type="protein sequence ID" value="PJZ52483.1"/>
    <property type="molecule type" value="Genomic_DNA"/>
</dbReference>
<organism evidence="2 5">
    <name type="scientific">Leptospira adleri</name>
    <dbReference type="NCBI Taxonomy" id="2023186"/>
    <lineage>
        <taxon>Bacteria</taxon>
        <taxon>Pseudomonadati</taxon>
        <taxon>Spirochaetota</taxon>
        <taxon>Spirochaetia</taxon>
        <taxon>Leptospirales</taxon>
        <taxon>Leptospiraceae</taxon>
        <taxon>Leptospira</taxon>
    </lineage>
</organism>
<gene>
    <name evidence="3" type="ORF">CH376_02090</name>
    <name evidence="2" type="ORF">CH380_15075</name>
</gene>
<protein>
    <submittedName>
        <fullName evidence="2">Uncharacterized protein</fullName>
    </submittedName>
</protein>
<accession>A0A2M9YLQ6</accession>
<keyword evidence="1" id="KW-0175">Coiled coil</keyword>
<evidence type="ECO:0000313" key="3">
    <source>
        <dbReference type="EMBL" id="PJZ63654.1"/>
    </source>
</evidence>
<dbReference type="Proteomes" id="UP000232188">
    <property type="component" value="Unassembled WGS sequence"/>
</dbReference>
<evidence type="ECO:0000313" key="4">
    <source>
        <dbReference type="Proteomes" id="UP000232149"/>
    </source>
</evidence>
<comment type="caution">
    <text evidence="2">The sequence shown here is derived from an EMBL/GenBank/DDBJ whole genome shotgun (WGS) entry which is preliminary data.</text>
</comment>
<feature type="coiled-coil region" evidence="1">
    <location>
        <begin position="35"/>
        <end position="65"/>
    </location>
</feature>
<evidence type="ECO:0000313" key="2">
    <source>
        <dbReference type="EMBL" id="PJZ52483.1"/>
    </source>
</evidence>
<name>A0A2M9YLQ6_9LEPT</name>
<keyword evidence="4" id="KW-1185">Reference proteome</keyword>
<evidence type="ECO:0000256" key="1">
    <source>
        <dbReference type="SAM" id="Coils"/>
    </source>
</evidence>